<accession>A0ABW4DI18</accession>
<dbReference type="EMBL" id="JBHTNZ010000116">
    <property type="protein sequence ID" value="MFD1464274.1"/>
    <property type="molecule type" value="Genomic_DNA"/>
</dbReference>
<protein>
    <submittedName>
        <fullName evidence="1">Uncharacterized protein</fullName>
    </submittedName>
</protein>
<evidence type="ECO:0000313" key="1">
    <source>
        <dbReference type="EMBL" id="MFD1464274.1"/>
    </source>
</evidence>
<organism evidence="1 2">
    <name type="scientific">Paenibacillus farraposensis</name>
    <dbReference type="NCBI Taxonomy" id="2807095"/>
    <lineage>
        <taxon>Bacteria</taxon>
        <taxon>Bacillati</taxon>
        <taxon>Bacillota</taxon>
        <taxon>Bacilli</taxon>
        <taxon>Bacillales</taxon>
        <taxon>Paenibacillaceae</taxon>
        <taxon>Paenibacillus</taxon>
    </lineage>
</organism>
<dbReference type="Proteomes" id="UP001597340">
    <property type="component" value="Unassembled WGS sequence"/>
</dbReference>
<reference evidence="2" key="1">
    <citation type="journal article" date="2019" name="Int. J. Syst. Evol. Microbiol.">
        <title>The Global Catalogue of Microorganisms (GCM) 10K type strain sequencing project: providing services to taxonomists for standard genome sequencing and annotation.</title>
        <authorList>
            <consortium name="The Broad Institute Genomics Platform"/>
            <consortium name="The Broad Institute Genome Sequencing Center for Infectious Disease"/>
            <person name="Wu L."/>
            <person name="Ma J."/>
        </authorList>
    </citation>
    <scope>NUCLEOTIDE SEQUENCE [LARGE SCALE GENOMIC DNA]</scope>
    <source>
        <strain evidence="2">CCM 9147</strain>
    </source>
</reference>
<comment type="caution">
    <text evidence="1">The sequence shown here is derived from an EMBL/GenBank/DDBJ whole genome shotgun (WGS) entry which is preliminary data.</text>
</comment>
<gene>
    <name evidence="1" type="ORF">ACFQ5D_23800</name>
</gene>
<keyword evidence="2" id="KW-1185">Reference proteome</keyword>
<evidence type="ECO:0000313" key="2">
    <source>
        <dbReference type="Proteomes" id="UP001597340"/>
    </source>
</evidence>
<proteinExistence type="predicted"/>
<dbReference type="RefSeq" id="WP_229523732.1">
    <property type="nucleotide sequence ID" value="NZ_JAFFQR010000036.1"/>
</dbReference>
<sequence length="121" mass="14509">MVIFKEAIKEQDEYEKLVEKMTPIVNSLVTSEKFRIEFKHDLKLIKKYNVFAWFVYDYGTYLFPLMDREIKDFQENWLQDLSENFGNARTSLFIGNRLTGELRPVNHHQNVVEQLQLYIAV</sequence>
<name>A0ABW4DI18_9BACL</name>